<reference evidence="1" key="2">
    <citation type="journal article" date="2020" name="Microorganisms">
        <title>Osmotic Adaptation and Compatible Solute Biosynthesis of Phototrophic Bacteria as Revealed from Genome Analyses.</title>
        <authorList>
            <person name="Imhoff J.F."/>
            <person name="Rahn T."/>
            <person name="Kunzel S."/>
            <person name="Keller A."/>
            <person name="Neulinger S.C."/>
        </authorList>
    </citation>
    <scope>NUCLEOTIDE SEQUENCE</scope>
    <source>
        <strain evidence="1">DSM 11080</strain>
    </source>
</reference>
<evidence type="ECO:0000313" key="2">
    <source>
        <dbReference type="Proteomes" id="UP001296776"/>
    </source>
</evidence>
<proteinExistence type="predicted"/>
<dbReference type="SUPFAM" id="SSF47336">
    <property type="entry name" value="ACP-like"/>
    <property type="match status" value="1"/>
</dbReference>
<dbReference type="Proteomes" id="UP001296776">
    <property type="component" value="Unassembled WGS sequence"/>
</dbReference>
<organism evidence="1 2">
    <name type="scientific">Halochromatium glycolicum</name>
    <dbReference type="NCBI Taxonomy" id="85075"/>
    <lineage>
        <taxon>Bacteria</taxon>
        <taxon>Pseudomonadati</taxon>
        <taxon>Pseudomonadota</taxon>
        <taxon>Gammaproteobacteria</taxon>
        <taxon>Chromatiales</taxon>
        <taxon>Chromatiaceae</taxon>
        <taxon>Halochromatium</taxon>
    </lineage>
</organism>
<reference evidence="1" key="1">
    <citation type="submission" date="2017-08" db="EMBL/GenBank/DDBJ databases">
        <authorList>
            <person name="Imhoff J.F."/>
            <person name="Rahn T."/>
            <person name="Kuenzel S."/>
            <person name="Neulinger S.C."/>
        </authorList>
    </citation>
    <scope>NUCLEOTIDE SEQUENCE</scope>
    <source>
        <strain evidence="1">DSM 11080</strain>
    </source>
</reference>
<gene>
    <name evidence="1" type="ORF">CKO40_02100</name>
</gene>
<dbReference type="Gene3D" id="1.10.1200.10">
    <property type="entry name" value="ACP-like"/>
    <property type="match status" value="1"/>
</dbReference>
<dbReference type="RefSeq" id="WP_200344273.1">
    <property type="nucleotide sequence ID" value="NZ_NRSJ01000002.1"/>
</dbReference>
<protein>
    <recommendedName>
        <fullName evidence="3">Acyl carrier protein</fullName>
    </recommendedName>
</protein>
<name>A0AAJ0X967_9GAMM</name>
<evidence type="ECO:0000313" key="1">
    <source>
        <dbReference type="EMBL" id="MBK1703372.1"/>
    </source>
</evidence>
<dbReference type="InterPro" id="IPR036736">
    <property type="entry name" value="ACP-like_sf"/>
</dbReference>
<accession>A0AAJ0X967</accession>
<evidence type="ECO:0008006" key="3">
    <source>
        <dbReference type="Google" id="ProtNLM"/>
    </source>
</evidence>
<sequence length="78" mass="8360">MPDLDPILLRTLKLSDPAQLEGLRLGDIPTWDSLSHMELILAIETAYDLRLSGDEIADMTSITAIRALISAKIGAAAG</sequence>
<comment type="caution">
    <text evidence="1">The sequence shown here is derived from an EMBL/GenBank/DDBJ whole genome shotgun (WGS) entry which is preliminary data.</text>
</comment>
<dbReference type="AlphaFoldDB" id="A0AAJ0X967"/>
<keyword evidence="2" id="KW-1185">Reference proteome</keyword>
<dbReference type="EMBL" id="NRSJ01000002">
    <property type="protein sequence ID" value="MBK1703372.1"/>
    <property type="molecule type" value="Genomic_DNA"/>
</dbReference>